<dbReference type="VEuPathDB" id="VectorBase:GAUT023230"/>
<proteinExistence type="predicted"/>
<keyword evidence="2" id="KW-1185">Reference proteome</keyword>
<protein>
    <submittedName>
        <fullName evidence="1">Uncharacterized protein</fullName>
    </submittedName>
</protein>
<dbReference type="Proteomes" id="UP000078200">
    <property type="component" value="Unassembled WGS sequence"/>
</dbReference>
<evidence type="ECO:0000313" key="2">
    <source>
        <dbReference type="Proteomes" id="UP000078200"/>
    </source>
</evidence>
<sequence>MAINILKEFSKVVCQEKGDKSFSEDTVDNILYGKNLDKFIGDLAGINAWILYKEMTGEEISRQEFLFQLAEELGTEYQKEKQISKEFSSKTKINTNGDLVK</sequence>
<reference evidence="1" key="1">
    <citation type="submission" date="2020-05" db="UniProtKB">
        <authorList>
            <consortium name="EnsemblMetazoa"/>
        </authorList>
    </citation>
    <scope>IDENTIFICATION</scope>
    <source>
        <strain evidence="1">TTRI</strain>
    </source>
</reference>
<accession>A0A1A9V1Z5</accession>
<evidence type="ECO:0000313" key="1">
    <source>
        <dbReference type="EnsemblMetazoa" id="GAUT023230-PA"/>
    </source>
</evidence>
<organism evidence="1 2">
    <name type="scientific">Glossina austeni</name>
    <name type="common">Savannah tsetse fly</name>
    <dbReference type="NCBI Taxonomy" id="7395"/>
    <lineage>
        <taxon>Eukaryota</taxon>
        <taxon>Metazoa</taxon>
        <taxon>Ecdysozoa</taxon>
        <taxon>Arthropoda</taxon>
        <taxon>Hexapoda</taxon>
        <taxon>Insecta</taxon>
        <taxon>Pterygota</taxon>
        <taxon>Neoptera</taxon>
        <taxon>Endopterygota</taxon>
        <taxon>Diptera</taxon>
        <taxon>Brachycera</taxon>
        <taxon>Muscomorpha</taxon>
        <taxon>Hippoboscoidea</taxon>
        <taxon>Glossinidae</taxon>
        <taxon>Glossina</taxon>
    </lineage>
</organism>
<name>A0A1A9V1Z5_GLOAU</name>
<dbReference type="EnsemblMetazoa" id="GAUT023230-RA">
    <property type="protein sequence ID" value="GAUT023230-PA"/>
    <property type="gene ID" value="GAUT023230"/>
</dbReference>
<dbReference type="AlphaFoldDB" id="A0A1A9V1Z5"/>